<dbReference type="RefSeq" id="WP_142713616.1">
    <property type="nucleotide sequence ID" value="NZ_FXTH01000004.1"/>
</dbReference>
<evidence type="ECO:0000256" key="3">
    <source>
        <dbReference type="ARBA" id="ARBA00023163"/>
    </source>
</evidence>
<dbReference type="InterPro" id="IPR000792">
    <property type="entry name" value="Tscrpt_reg_LuxR_C"/>
</dbReference>
<dbReference type="PRINTS" id="PR00038">
    <property type="entry name" value="HTHLUXR"/>
</dbReference>
<reference evidence="5 6" key="1">
    <citation type="submission" date="2017-05" db="EMBL/GenBank/DDBJ databases">
        <authorList>
            <person name="Varghese N."/>
            <person name="Submissions S."/>
        </authorList>
    </citation>
    <scope>NUCLEOTIDE SEQUENCE [LARGE SCALE GENOMIC DNA]</scope>
    <source>
        <strain evidence="5 6">DSM 21194</strain>
    </source>
</reference>
<dbReference type="PANTHER" id="PTHR44688:SF16">
    <property type="entry name" value="DNA-BINDING TRANSCRIPTIONAL ACTIVATOR DEVR_DOSR"/>
    <property type="match status" value="1"/>
</dbReference>
<keyword evidence="3" id="KW-0804">Transcription</keyword>
<dbReference type="EMBL" id="FXTH01000004">
    <property type="protein sequence ID" value="SMO51431.1"/>
    <property type="molecule type" value="Genomic_DNA"/>
</dbReference>
<accession>A0A521BXY1</accession>
<evidence type="ECO:0000313" key="6">
    <source>
        <dbReference type="Proteomes" id="UP000317593"/>
    </source>
</evidence>
<dbReference type="SMART" id="SM00421">
    <property type="entry name" value="HTH_LUXR"/>
    <property type="match status" value="1"/>
</dbReference>
<evidence type="ECO:0000313" key="5">
    <source>
        <dbReference type="EMBL" id="SMO51431.1"/>
    </source>
</evidence>
<feature type="domain" description="HTH luxR-type" evidence="4">
    <location>
        <begin position="140"/>
        <end position="205"/>
    </location>
</feature>
<protein>
    <submittedName>
        <fullName evidence="5">Regulatory protein, luxR family</fullName>
    </submittedName>
</protein>
<dbReference type="SUPFAM" id="SSF46894">
    <property type="entry name" value="C-terminal effector domain of the bipartite response regulators"/>
    <property type="match status" value="1"/>
</dbReference>
<dbReference type="GO" id="GO:0006355">
    <property type="term" value="P:regulation of DNA-templated transcription"/>
    <property type="evidence" value="ECO:0007669"/>
    <property type="project" value="InterPro"/>
</dbReference>
<dbReference type="OrthoDB" id="965844at2"/>
<sequence>MKIILLHTSLLEGRALSVVLQTRGYHVSLSPYQGPLPFSHSLSADSLFIIDTSLLPQLQESQVDWLCKSNRCIVLLGNLAQLFWFFKFEGPKRGYVCKNDPIRHLYSGIKKLSDESLFLSQMALDLLHKERLMRQQSLFGQTLAQYLTKTELQIMHEVAVGKITKQIAVDRNRSYHTINNHRKNIIEKLRLNGKLRLAQFCYQQKNAIHTLVSLQKNRETIDKLTKNDQ</sequence>
<gene>
    <name evidence="5" type="ORF">SAMN06265218_10493</name>
</gene>
<dbReference type="CDD" id="cd06170">
    <property type="entry name" value="LuxR_C_like"/>
    <property type="match status" value="1"/>
</dbReference>
<evidence type="ECO:0000256" key="1">
    <source>
        <dbReference type="ARBA" id="ARBA00023015"/>
    </source>
</evidence>
<dbReference type="Proteomes" id="UP000317593">
    <property type="component" value="Unassembled WGS sequence"/>
</dbReference>
<dbReference type="Pfam" id="PF00196">
    <property type="entry name" value="GerE"/>
    <property type="match status" value="1"/>
</dbReference>
<evidence type="ECO:0000256" key="2">
    <source>
        <dbReference type="ARBA" id="ARBA00023125"/>
    </source>
</evidence>
<dbReference type="Gene3D" id="3.40.50.2300">
    <property type="match status" value="1"/>
</dbReference>
<keyword evidence="6" id="KW-1185">Reference proteome</keyword>
<proteinExistence type="predicted"/>
<name>A0A521BXY1_9BACT</name>
<evidence type="ECO:0000259" key="4">
    <source>
        <dbReference type="PROSITE" id="PS50043"/>
    </source>
</evidence>
<dbReference type="PANTHER" id="PTHR44688">
    <property type="entry name" value="DNA-BINDING TRANSCRIPTIONAL ACTIVATOR DEVR_DOSR"/>
    <property type="match status" value="1"/>
</dbReference>
<dbReference type="GO" id="GO:0003677">
    <property type="term" value="F:DNA binding"/>
    <property type="evidence" value="ECO:0007669"/>
    <property type="project" value="UniProtKB-KW"/>
</dbReference>
<dbReference type="InterPro" id="IPR016032">
    <property type="entry name" value="Sig_transdc_resp-reg_C-effctor"/>
</dbReference>
<keyword evidence="1" id="KW-0805">Transcription regulation</keyword>
<organism evidence="5 6">
    <name type="scientific">Fodinibius sediminis</name>
    <dbReference type="NCBI Taxonomy" id="1214077"/>
    <lineage>
        <taxon>Bacteria</taxon>
        <taxon>Pseudomonadati</taxon>
        <taxon>Balneolota</taxon>
        <taxon>Balneolia</taxon>
        <taxon>Balneolales</taxon>
        <taxon>Balneolaceae</taxon>
        <taxon>Fodinibius</taxon>
    </lineage>
</organism>
<keyword evidence="2" id="KW-0238">DNA-binding</keyword>
<dbReference type="PROSITE" id="PS50043">
    <property type="entry name" value="HTH_LUXR_2"/>
    <property type="match status" value="1"/>
</dbReference>
<dbReference type="AlphaFoldDB" id="A0A521BXY1"/>